<reference evidence="3" key="4">
    <citation type="journal article" date="2015" name="G3 (Bethesda)">
        <title>Genome sequences of three phytopathogenic species of the Magnaporthaceae family of fungi.</title>
        <authorList>
            <person name="Okagaki L.H."/>
            <person name="Nunes C.C."/>
            <person name="Sailsbery J."/>
            <person name="Clay B."/>
            <person name="Brown D."/>
            <person name="John T."/>
            <person name="Oh Y."/>
            <person name="Young N."/>
            <person name="Fitzgerald M."/>
            <person name="Haas B.J."/>
            <person name="Zeng Q."/>
            <person name="Young S."/>
            <person name="Adiconis X."/>
            <person name="Fan L."/>
            <person name="Levin J.Z."/>
            <person name="Mitchell T.K."/>
            <person name="Okubara P.A."/>
            <person name="Farman M.L."/>
            <person name="Kohn L.M."/>
            <person name="Birren B."/>
            <person name="Ma L.-J."/>
            <person name="Dean R.A."/>
        </authorList>
    </citation>
    <scope>NUCLEOTIDE SEQUENCE</scope>
    <source>
        <strain evidence="3">R3-111a-1</strain>
    </source>
</reference>
<organism evidence="2">
    <name type="scientific">Gaeumannomyces tritici (strain R3-111a-1)</name>
    <name type="common">Wheat and barley take-all root rot fungus</name>
    <name type="synonym">Gaeumannomyces graminis var. tritici</name>
    <dbReference type="NCBI Taxonomy" id="644352"/>
    <lineage>
        <taxon>Eukaryota</taxon>
        <taxon>Fungi</taxon>
        <taxon>Dikarya</taxon>
        <taxon>Ascomycota</taxon>
        <taxon>Pezizomycotina</taxon>
        <taxon>Sordariomycetes</taxon>
        <taxon>Sordariomycetidae</taxon>
        <taxon>Magnaporthales</taxon>
        <taxon>Magnaporthaceae</taxon>
        <taxon>Gaeumannomyces</taxon>
    </lineage>
</organism>
<reference evidence="4" key="1">
    <citation type="submission" date="2010-07" db="EMBL/GenBank/DDBJ databases">
        <title>The genome sequence of Gaeumannomyces graminis var. tritici strain R3-111a-1.</title>
        <authorList>
            <consortium name="The Broad Institute Genome Sequencing Platform"/>
            <person name="Ma L.-J."/>
            <person name="Dead R."/>
            <person name="Young S."/>
            <person name="Zeng Q."/>
            <person name="Koehrsen M."/>
            <person name="Alvarado L."/>
            <person name="Berlin A."/>
            <person name="Chapman S.B."/>
            <person name="Chen Z."/>
            <person name="Freedman E."/>
            <person name="Gellesch M."/>
            <person name="Goldberg J."/>
            <person name="Griggs A."/>
            <person name="Gujja S."/>
            <person name="Heilman E.R."/>
            <person name="Heiman D."/>
            <person name="Hepburn T."/>
            <person name="Howarth C."/>
            <person name="Jen D."/>
            <person name="Larson L."/>
            <person name="Mehta T."/>
            <person name="Neiman D."/>
            <person name="Pearson M."/>
            <person name="Roberts A."/>
            <person name="Saif S."/>
            <person name="Shea T."/>
            <person name="Shenoy N."/>
            <person name="Sisk P."/>
            <person name="Stolte C."/>
            <person name="Sykes S."/>
            <person name="Walk T."/>
            <person name="White J."/>
            <person name="Yandava C."/>
            <person name="Haas B."/>
            <person name="Nusbaum C."/>
            <person name="Birren B."/>
        </authorList>
    </citation>
    <scope>NUCLEOTIDE SEQUENCE [LARGE SCALE GENOMIC DNA]</scope>
    <source>
        <strain evidence="4">R3-111a-1</strain>
    </source>
</reference>
<evidence type="ECO:0000313" key="3">
    <source>
        <dbReference type="EnsemblFungi" id="EJT80175"/>
    </source>
</evidence>
<dbReference type="EnsemblFungi" id="EJT80175">
    <property type="protein sequence ID" value="EJT80175"/>
    <property type="gene ID" value="GGTG_00178"/>
</dbReference>
<evidence type="ECO:0000313" key="4">
    <source>
        <dbReference type="Proteomes" id="UP000006039"/>
    </source>
</evidence>
<reference evidence="3" key="5">
    <citation type="submission" date="2018-04" db="UniProtKB">
        <authorList>
            <consortium name="EnsemblFungi"/>
        </authorList>
    </citation>
    <scope>IDENTIFICATION</scope>
    <source>
        <strain evidence="3">R3-111a-1</strain>
    </source>
</reference>
<feature type="compositionally biased region" description="Pro residues" evidence="1">
    <location>
        <begin position="121"/>
        <end position="130"/>
    </location>
</feature>
<dbReference type="Proteomes" id="UP000006039">
    <property type="component" value="Unassembled WGS sequence"/>
</dbReference>
<accession>J3NFY5</accession>
<keyword evidence="4" id="KW-1185">Reference proteome</keyword>
<name>J3NFY5_GAET3</name>
<dbReference type="EMBL" id="GL385395">
    <property type="protein sequence ID" value="EJT80175.1"/>
    <property type="molecule type" value="Genomic_DNA"/>
</dbReference>
<dbReference type="eggNOG" id="ENOG502RNG5">
    <property type="taxonomic scope" value="Eukaryota"/>
</dbReference>
<dbReference type="AlphaFoldDB" id="J3NFY5"/>
<proteinExistence type="predicted"/>
<dbReference type="HOGENOM" id="CLU_1713355_0_0_1"/>
<feature type="compositionally biased region" description="Basic and acidic residues" evidence="1">
    <location>
        <begin position="107"/>
        <end position="118"/>
    </location>
</feature>
<evidence type="ECO:0000313" key="2">
    <source>
        <dbReference type="EMBL" id="EJT80175.1"/>
    </source>
</evidence>
<dbReference type="GeneID" id="20340636"/>
<evidence type="ECO:0000256" key="1">
    <source>
        <dbReference type="SAM" id="MobiDB-lite"/>
    </source>
</evidence>
<dbReference type="VEuPathDB" id="FungiDB:GGTG_00178"/>
<sequence length="153" mass="17196">MAHAEQLNQAEILLGYCLERDDVDEVLDYKKAYALANEALKSAQDSKRPDLEAPARLVVAHARRALKEWEGAREGYYRAAVMGCPEAEKLMAEMEVWKQLEEIEAKRQAVEARSRDGEEAVPPPPPPPSPYQYNPGLRRKKGMHDIRSPPSGS</sequence>
<feature type="region of interest" description="Disordered" evidence="1">
    <location>
        <begin position="107"/>
        <end position="153"/>
    </location>
</feature>
<gene>
    <name evidence="3" type="primary">20340636</name>
    <name evidence="2" type="ORF">GGTG_00178</name>
</gene>
<dbReference type="RefSeq" id="XP_009216184.1">
    <property type="nucleotide sequence ID" value="XM_009217920.1"/>
</dbReference>
<reference evidence="2" key="2">
    <citation type="submission" date="2010-07" db="EMBL/GenBank/DDBJ databases">
        <authorList>
            <consortium name="The Broad Institute Genome Sequencing Platform"/>
            <consortium name="Broad Institute Genome Sequencing Center for Infectious Disease"/>
            <person name="Ma L.-J."/>
            <person name="Dead R."/>
            <person name="Young S."/>
            <person name="Zeng Q."/>
            <person name="Koehrsen M."/>
            <person name="Alvarado L."/>
            <person name="Berlin A."/>
            <person name="Chapman S.B."/>
            <person name="Chen Z."/>
            <person name="Freedman E."/>
            <person name="Gellesch M."/>
            <person name="Goldberg J."/>
            <person name="Griggs A."/>
            <person name="Gujja S."/>
            <person name="Heilman E.R."/>
            <person name="Heiman D."/>
            <person name="Hepburn T."/>
            <person name="Howarth C."/>
            <person name="Jen D."/>
            <person name="Larson L."/>
            <person name="Mehta T."/>
            <person name="Neiman D."/>
            <person name="Pearson M."/>
            <person name="Roberts A."/>
            <person name="Saif S."/>
            <person name="Shea T."/>
            <person name="Shenoy N."/>
            <person name="Sisk P."/>
            <person name="Stolte C."/>
            <person name="Sykes S."/>
            <person name="Walk T."/>
            <person name="White J."/>
            <person name="Yandava C."/>
            <person name="Haas B."/>
            <person name="Nusbaum C."/>
            <person name="Birren B."/>
        </authorList>
    </citation>
    <scope>NUCLEOTIDE SEQUENCE</scope>
    <source>
        <strain evidence="2">R3-111a-1</strain>
    </source>
</reference>
<reference evidence="2" key="3">
    <citation type="submission" date="2010-09" db="EMBL/GenBank/DDBJ databases">
        <title>Annotation of Gaeumannomyces graminis var. tritici R3-111a-1.</title>
        <authorList>
            <consortium name="The Broad Institute Genome Sequencing Platform"/>
            <person name="Ma L.-J."/>
            <person name="Dead R."/>
            <person name="Young S.K."/>
            <person name="Zeng Q."/>
            <person name="Gargeya S."/>
            <person name="Fitzgerald M."/>
            <person name="Haas B."/>
            <person name="Abouelleil A."/>
            <person name="Alvarado L."/>
            <person name="Arachchi H.M."/>
            <person name="Berlin A."/>
            <person name="Brown A."/>
            <person name="Chapman S.B."/>
            <person name="Chen Z."/>
            <person name="Dunbar C."/>
            <person name="Freedman E."/>
            <person name="Gearin G."/>
            <person name="Gellesch M."/>
            <person name="Goldberg J."/>
            <person name="Griggs A."/>
            <person name="Gujja S."/>
            <person name="Heiman D."/>
            <person name="Howarth C."/>
            <person name="Larson L."/>
            <person name="Lui A."/>
            <person name="MacDonald P.J.P."/>
            <person name="Mehta T."/>
            <person name="Montmayeur A."/>
            <person name="Murphy C."/>
            <person name="Neiman D."/>
            <person name="Pearson M."/>
            <person name="Priest M."/>
            <person name="Roberts A."/>
            <person name="Saif S."/>
            <person name="Shea T."/>
            <person name="Shenoy N."/>
            <person name="Sisk P."/>
            <person name="Stolte C."/>
            <person name="Sykes S."/>
            <person name="Yandava C."/>
            <person name="Wortman J."/>
            <person name="Nusbaum C."/>
            <person name="Birren B."/>
        </authorList>
    </citation>
    <scope>NUCLEOTIDE SEQUENCE</scope>
    <source>
        <strain evidence="2">R3-111a-1</strain>
    </source>
</reference>
<protein>
    <submittedName>
        <fullName evidence="2 3">Uncharacterized protein</fullName>
    </submittedName>
</protein>